<accession>A0A919P1W9</accession>
<name>A0A919P1W9_9CELL</name>
<dbReference type="Proteomes" id="UP000632740">
    <property type="component" value="Unassembled WGS sequence"/>
</dbReference>
<dbReference type="Pfam" id="PF12728">
    <property type="entry name" value="HTH_17"/>
    <property type="match status" value="1"/>
</dbReference>
<keyword evidence="3" id="KW-1185">Reference proteome</keyword>
<dbReference type="InterPro" id="IPR041657">
    <property type="entry name" value="HTH_17"/>
</dbReference>
<dbReference type="AlphaFoldDB" id="A0A919P1W9"/>
<reference evidence="2" key="1">
    <citation type="submission" date="2021-01" db="EMBL/GenBank/DDBJ databases">
        <title>Whole genome shotgun sequence of Cellulomonas chitinilytica NBRC 110799.</title>
        <authorList>
            <person name="Komaki H."/>
            <person name="Tamura T."/>
        </authorList>
    </citation>
    <scope>NUCLEOTIDE SEQUENCE</scope>
    <source>
        <strain evidence="2">NBRC 110799</strain>
    </source>
</reference>
<dbReference type="InterPro" id="IPR010093">
    <property type="entry name" value="SinI_DNA-bd"/>
</dbReference>
<dbReference type="EMBL" id="BONK01000008">
    <property type="protein sequence ID" value="GIG21768.1"/>
    <property type="molecule type" value="Genomic_DNA"/>
</dbReference>
<proteinExistence type="predicted"/>
<gene>
    <name evidence="2" type="ORF">Cch01nite_24920</name>
</gene>
<dbReference type="RefSeq" id="WP_203754730.1">
    <property type="nucleotide sequence ID" value="NZ_BONK01000008.1"/>
</dbReference>
<organism evidence="2 3">
    <name type="scientific">Cellulomonas chitinilytica</name>
    <dbReference type="NCBI Taxonomy" id="398759"/>
    <lineage>
        <taxon>Bacteria</taxon>
        <taxon>Bacillati</taxon>
        <taxon>Actinomycetota</taxon>
        <taxon>Actinomycetes</taxon>
        <taxon>Micrococcales</taxon>
        <taxon>Cellulomonadaceae</taxon>
        <taxon>Cellulomonas</taxon>
    </lineage>
</organism>
<evidence type="ECO:0000313" key="3">
    <source>
        <dbReference type="Proteomes" id="UP000632740"/>
    </source>
</evidence>
<dbReference type="GO" id="GO:0003677">
    <property type="term" value="F:DNA binding"/>
    <property type="evidence" value="ECO:0007669"/>
    <property type="project" value="InterPro"/>
</dbReference>
<feature type="domain" description="Helix-turn-helix" evidence="1">
    <location>
        <begin position="18"/>
        <end position="67"/>
    </location>
</feature>
<evidence type="ECO:0000313" key="2">
    <source>
        <dbReference type="EMBL" id="GIG21768.1"/>
    </source>
</evidence>
<evidence type="ECO:0000259" key="1">
    <source>
        <dbReference type="Pfam" id="PF12728"/>
    </source>
</evidence>
<sequence length="78" mass="8339">MSTTKRTPARPAAAPEEMLTVPLGAAVLGTSPDTVYRMIADGRLPSVRYSPRRIRLRRSDLEAFINASSVAATRAPGA</sequence>
<dbReference type="InterPro" id="IPR009061">
    <property type="entry name" value="DNA-bd_dom_put_sf"/>
</dbReference>
<dbReference type="NCBIfam" id="TIGR01764">
    <property type="entry name" value="excise"/>
    <property type="match status" value="1"/>
</dbReference>
<dbReference type="SUPFAM" id="SSF46955">
    <property type="entry name" value="Putative DNA-binding domain"/>
    <property type="match status" value="1"/>
</dbReference>
<comment type="caution">
    <text evidence="2">The sequence shown here is derived from an EMBL/GenBank/DDBJ whole genome shotgun (WGS) entry which is preliminary data.</text>
</comment>
<protein>
    <recommendedName>
        <fullName evidence="1">Helix-turn-helix domain-containing protein</fullName>
    </recommendedName>
</protein>